<evidence type="ECO:0000256" key="2">
    <source>
        <dbReference type="SAM" id="MobiDB-lite"/>
    </source>
</evidence>
<evidence type="ECO:0000313" key="4">
    <source>
        <dbReference type="EMBL" id="PCH38325.1"/>
    </source>
</evidence>
<dbReference type="Proteomes" id="UP000218811">
    <property type="component" value="Unassembled WGS sequence"/>
</dbReference>
<comment type="similarity">
    <text evidence="1">Belongs to the SRR1 family.</text>
</comment>
<sequence length="281" mass="30625">MDPSTSDASSQVPPTFNYADTFTPSRNRKKRRGRSDTAPTPPSVLLERARAELVASDWLRESKQLLCDALAALHIDAPRVLCLGLGRPAVTREARVQLAFLIAICDELSIERAKVSAYDPVFTNEDVSLLDALGISRLAEDKCAAYALEGPTIAFMPHCDLLLYENLLRANWSRARLPHLVLIANVLSEYADSVPARVLAVANPCVWRLTPHLASRPLPICSAHPTAFNSTAIQHMRPDSAEDLGRDWWELPPGPLQVDPAKVISIDPADGTRADGGDPGP</sequence>
<name>A0A2H3J9N4_WOLCO</name>
<proteinExistence type="inferred from homology"/>
<dbReference type="Pfam" id="PF07985">
    <property type="entry name" value="SRR1"/>
    <property type="match status" value="1"/>
</dbReference>
<dbReference type="GO" id="GO:0005634">
    <property type="term" value="C:nucleus"/>
    <property type="evidence" value="ECO:0007669"/>
    <property type="project" value="TreeGrafter"/>
</dbReference>
<dbReference type="PANTHER" id="PTHR28626:SF3">
    <property type="entry name" value="SRR1-LIKE PROTEIN"/>
    <property type="match status" value="1"/>
</dbReference>
<dbReference type="PANTHER" id="PTHR28626">
    <property type="entry name" value="SRR1-LIKE PROTEIN"/>
    <property type="match status" value="1"/>
</dbReference>
<protein>
    <submittedName>
        <fullName evidence="4">SRR1-domain-containing protein</fullName>
    </submittedName>
</protein>
<feature type="compositionally biased region" description="Polar residues" evidence="2">
    <location>
        <begin position="1"/>
        <end position="25"/>
    </location>
</feature>
<feature type="domain" description="SRR1-like" evidence="3">
    <location>
        <begin position="78"/>
        <end position="234"/>
    </location>
</feature>
<evidence type="ECO:0000256" key="1">
    <source>
        <dbReference type="ARBA" id="ARBA00009856"/>
    </source>
</evidence>
<dbReference type="OMA" id="VVTRKKW"/>
<dbReference type="AlphaFoldDB" id="A0A2H3J9N4"/>
<evidence type="ECO:0000259" key="3">
    <source>
        <dbReference type="Pfam" id="PF07985"/>
    </source>
</evidence>
<dbReference type="OrthoDB" id="551431at2759"/>
<organism evidence="4 5">
    <name type="scientific">Wolfiporia cocos (strain MD-104)</name>
    <name type="common">Brown rot fungus</name>
    <dbReference type="NCBI Taxonomy" id="742152"/>
    <lineage>
        <taxon>Eukaryota</taxon>
        <taxon>Fungi</taxon>
        <taxon>Dikarya</taxon>
        <taxon>Basidiomycota</taxon>
        <taxon>Agaricomycotina</taxon>
        <taxon>Agaricomycetes</taxon>
        <taxon>Polyporales</taxon>
        <taxon>Phaeolaceae</taxon>
        <taxon>Wolfiporia</taxon>
    </lineage>
</organism>
<dbReference type="InterPro" id="IPR012942">
    <property type="entry name" value="SRR1-like"/>
</dbReference>
<feature type="region of interest" description="Disordered" evidence="2">
    <location>
        <begin position="1"/>
        <end position="42"/>
    </location>
</feature>
<dbReference type="EMBL" id="KB467942">
    <property type="protein sequence ID" value="PCH38325.1"/>
    <property type="molecule type" value="Genomic_DNA"/>
</dbReference>
<reference evidence="4 5" key="1">
    <citation type="journal article" date="2012" name="Science">
        <title>The Paleozoic origin of enzymatic lignin decomposition reconstructed from 31 fungal genomes.</title>
        <authorList>
            <person name="Floudas D."/>
            <person name="Binder M."/>
            <person name="Riley R."/>
            <person name="Barry K."/>
            <person name="Blanchette R.A."/>
            <person name="Henrissat B."/>
            <person name="Martinez A.T."/>
            <person name="Otillar R."/>
            <person name="Spatafora J.W."/>
            <person name="Yadav J.S."/>
            <person name="Aerts A."/>
            <person name="Benoit I."/>
            <person name="Boyd A."/>
            <person name="Carlson A."/>
            <person name="Copeland A."/>
            <person name="Coutinho P.M."/>
            <person name="de Vries R.P."/>
            <person name="Ferreira P."/>
            <person name="Findley K."/>
            <person name="Foster B."/>
            <person name="Gaskell J."/>
            <person name="Glotzer D."/>
            <person name="Gorecki P."/>
            <person name="Heitman J."/>
            <person name="Hesse C."/>
            <person name="Hori C."/>
            <person name="Igarashi K."/>
            <person name="Jurgens J.A."/>
            <person name="Kallen N."/>
            <person name="Kersten P."/>
            <person name="Kohler A."/>
            <person name="Kuees U."/>
            <person name="Kumar T.K.A."/>
            <person name="Kuo A."/>
            <person name="LaButti K."/>
            <person name="Larrondo L.F."/>
            <person name="Lindquist E."/>
            <person name="Ling A."/>
            <person name="Lombard V."/>
            <person name="Lucas S."/>
            <person name="Lundell T."/>
            <person name="Martin R."/>
            <person name="McLaughlin D.J."/>
            <person name="Morgenstern I."/>
            <person name="Morin E."/>
            <person name="Murat C."/>
            <person name="Nagy L.G."/>
            <person name="Nolan M."/>
            <person name="Ohm R.A."/>
            <person name="Patyshakuliyeva A."/>
            <person name="Rokas A."/>
            <person name="Ruiz-Duenas F.J."/>
            <person name="Sabat G."/>
            <person name="Salamov A."/>
            <person name="Samejima M."/>
            <person name="Schmutz J."/>
            <person name="Slot J.C."/>
            <person name="St John F."/>
            <person name="Stenlid J."/>
            <person name="Sun H."/>
            <person name="Sun S."/>
            <person name="Syed K."/>
            <person name="Tsang A."/>
            <person name="Wiebenga A."/>
            <person name="Young D."/>
            <person name="Pisabarro A."/>
            <person name="Eastwood D.C."/>
            <person name="Martin F."/>
            <person name="Cullen D."/>
            <person name="Grigoriev I.V."/>
            <person name="Hibbett D.S."/>
        </authorList>
    </citation>
    <scope>NUCLEOTIDE SEQUENCE [LARGE SCALE GENOMIC DNA]</scope>
    <source>
        <strain evidence="4 5">MD-104</strain>
    </source>
</reference>
<gene>
    <name evidence="4" type="ORF">WOLCODRAFT_136171</name>
</gene>
<accession>A0A2H3J9N4</accession>
<dbReference type="InterPro" id="IPR040044">
    <property type="entry name" value="SRR1L"/>
</dbReference>
<evidence type="ECO:0000313" key="5">
    <source>
        <dbReference type="Proteomes" id="UP000218811"/>
    </source>
</evidence>
<keyword evidence="5" id="KW-1185">Reference proteome</keyword>
<dbReference type="GO" id="GO:0005737">
    <property type="term" value="C:cytoplasm"/>
    <property type="evidence" value="ECO:0007669"/>
    <property type="project" value="TreeGrafter"/>
</dbReference>